<gene>
    <name evidence="2" type="ORF">GOC74_00505</name>
</gene>
<protein>
    <submittedName>
        <fullName evidence="2">Uncharacterized protein</fullName>
    </submittedName>
</protein>
<reference evidence="2" key="1">
    <citation type="submission" date="2019-12" db="EMBL/GenBank/DDBJ databases">
        <title>Whole-genome sequence of Halomicrobium mukohataei pws1.</title>
        <authorList>
            <person name="Verma D.K."/>
            <person name="Gopal K."/>
            <person name="Prasad E.S."/>
        </authorList>
    </citation>
    <scope>NUCLEOTIDE SEQUENCE</scope>
    <source>
        <strain evidence="2">Pws1</strain>
    </source>
</reference>
<dbReference type="AlphaFoldDB" id="A0A847U734"/>
<name>A0A847U734_9EURY</name>
<feature type="transmembrane region" description="Helical" evidence="1">
    <location>
        <begin position="35"/>
        <end position="52"/>
    </location>
</feature>
<accession>A0A847U734</accession>
<keyword evidence="1" id="KW-0812">Transmembrane</keyword>
<feature type="transmembrane region" description="Helical" evidence="1">
    <location>
        <begin position="146"/>
        <end position="165"/>
    </location>
</feature>
<evidence type="ECO:0000256" key="1">
    <source>
        <dbReference type="SAM" id="Phobius"/>
    </source>
</evidence>
<sequence>MTGIDRSPTRTGSALAVLAALVALAAAGATSWIALAVGIVGVALFLAGVALARHAAVSTGAAALFVGVLAAGVQGAPVTALLVGAVATVVAWDSAGTAIDLGAQLGRSATTVRLELVHAAGTALVGCLAAAAGWSIYQLGLGTQPLTAPVFLLVAALCLAGALAARGGG</sequence>
<feature type="transmembrane region" description="Helical" evidence="1">
    <location>
        <begin position="112"/>
        <end position="134"/>
    </location>
</feature>
<dbReference type="Proteomes" id="UP000608662">
    <property type="component" value="Unassembled WGS sequence"/>
</dbReference>
<dbReference type="EMBL" id="WOYG01000001">
    <property type="protein sequence ID" value="NLV08416.1"/>
    <property type="molecule type" value="Genomic_DNA"/>
</dbReference>
<comment type="caution">
    <text evidence="2">The sequence shown here is derived from an EMBL/GenBank/DDBJ whole genome shotgun (WGS) entry which is preliminary data.</text>
</comment>
<keyword evidence="1" id="KW-1133">Transmembrane helix</keyword>
<dbReference type="Pfam" id="PF24363">
    <property type="entry name" value="DUF7519"/>
    <property type="match status" value="1"/>
</dbReference>
<organism evidence="2 3">
    <name type="scientific">Halomicrobium mukohataei</name>
    <dbReference type="NCBI Taxonomy" id="57705"/>
    <lineage>
        <taxon>Archaea</taxon>
        <taxon>Methanobacteriati</taxon>
        <taxon>Methanobacteriota</taxon>
        <taxon>Stenosarchaea group</taxon>
        <taxon>Halobacteria</taxon>
        <taxon>Halobacteriales</taxon>
        <taxon>Haloarculaceae</taxon>
        <taxon>Halomicrobium</taxon>
    </lineage>
</organism>
<dbReference type="InterPro" id="IPR055941">
    <property type="entry name" value="DUF7519"/>
</dbReference>
<evidence type="ECO:0000313" key="3">
    <source>
        <dbReference type="Proteomes" id="UP000608662"/>
    </source>
</evidence>
<dbReference type="RefSeq" id="WP_170092449.1">
    <property type="nucleotide sequence ID" value="NZ_WOYG01000001.1"/>
</dbReference>
<keyword evidence="1" id="KW-0472">Membrane</keyword>
<feature type="transmembrane region" description="Helical" evidence="1">
    <location>
        <begin position="64"/>
        <end position="92"/>
    </location>
</feature>
<proteinExistence type="predicted"/>
<dbReference type="OrthoDB" id="157642at2157"/>
<evidence type="ECO:0000313" key="2">
    <source>
        <dbReference type="EMBL" id="NLV08416.1"/>
    </source>
</evidence>